<dbReference type="Proteomes" id="UP001227268">
    <property type="component" value="Unassembled WGS sequence"/>
</dbReference>
<accession>A0ACC2UVE0</accession>
<comment type="caution">
    <text evidence="1">The sequence shown here is derived from an EMBL/GenBank/DDBJ whole genome shotgun (WGS) entry which is preliminary data.</text>
</comment>
<evidence type="ECO:0000313" key="1">
    <source>
        <dbReference type="EMBL" id="KAJ9091015.1"/>
    </source>
</evidence>
<proteinExistence type="predicted"/>
<sequence>MVTVKHIPAPNNANAPSYQRTTVKARAFAFIRKVILDNRHIDLAKIRADDQAFINQKLDEANAAGQYPQGCSQGQDYRDFRKEVKKCIRQLFQVPKELPYRLEHCEEDGKYAGIGLVLTKSLTTDELATAFTAHEGVNSELAWSRLTVKQHDSCFNNRWVETSKEGTKGLYWKNRWREAGRAVGEGQIGYQANFLIYGRLMFANHDDDGHFLFQPFQPITPIVKGHVITGKVTIAPQDEDKGRMLQVGDQILVYYDDEMDFEGQPGFKFRKGPAVDTNGEGELGERVEEQLEEEAWDAEVLEMVDDMKNDSDFEFGGSDGSGSDDDEKPKRKKKAKGKAGKNVPGTKRKR</sequence>
<protein>
    <submittedName>
        <fullName evidence="1">Uncharacterized protein</fullName>
    </submittedName>
</protein>
<organism evidence="1 2">
    <name type="scientific">Naganishia friedmannii</name>
    <dbReference type="NCBI Taxonomy" id="89922"/>
    <lineage>
        <taxon>Eukaryota</taxon>
        <taxon>Fungi</taxon>
        <taxon>Dikarya</taxon>
        <taxon>Basidiomycota</taxon>
        <taxon>Agaricomycotina</taxon>
        <taxon>Tremellomycetes</taxon>
        <taxon>Filobasidiales</taxon>
        <taxon>Filobasidiaceae</taxon>
        <taxon>Naganishia</taxon>
    </lineage>
</organism>
<dbReference type="EMBL" id="JASBWT010000070">
    <property type="protein sequence ID" value="KAJ9091015.1"/>
    <property type="molecule type" value="Genomic_DNA"/>
</dbReference>
<keyword evidence="2" id="KW-1185">Reference proteome</keyword>
<name>A0ACC2UVE0_9TREE</name>
<gene>
    <name evidence="1" type="ORF">QFC21_007337</name>
</gene>
<reference evidence="1" key="1">
    <citation type="submission" date="2023-04" db="EMBL/GenBank/DDBJ databases">
        <title>Draft Genome sequencing of Naganishia species isolated from polar environments using Oxford Nanopore Technology.</title>
        <authorList>
            <person name="Leo P."/>
            <person name="Venkateswaran K."/>
        </authorList>
    </citation>
    <scope>NUCLEOTIDE SEQUENCE</scope>
    <source>
        <strain evidence="1">MNA-CCFEE 5423</strain>
    </source>
</reference>
<evidence type="ECO:0000313" key="2">
    <source>
        <dbReference type="Proteomes" id="UP001227268"/>
    </source>
</evidence>